<sequence>MKITLVSITVTIALLMEVHADVQPQKNFDLKRFAGRWYRVGLAYNSPSFARHRNKLTICMGAVEPKENGDVMMTVWKTKSSVCQKEVYKYEKTSVPGVFTYFSTRRTQKLRSEVIEKFKKYAMQHGFPEESITIPPPAGRFVPVGVKAHNPPVDGFNSSSRRRRRKRRRRRRRKVLLFSHHYRLEPHLDQRQTEMQAVVAVLLLAGVALIHAGPLPPEPLLQTQENFDLDRFLGKWYDIASASNCPWRKKYKGDSPIGSLELQRSDSPNSLNMTRIISRHGVCKIITGNYVKTETPGRFYYHSVKWSADVDAYVVHTNYDEYALVVMFKHRGENKTTSVKLYGRKKELRPTLLEDFKTLVAEQGMSADTISIKQNKGDCVPGENTAPQTEVQPRTRRSLVPPPSDEGSADDTPMFKGEDSCTGAPDPGPCFGILRRYHYNSSIMACQMFEYGGCMGNQNNFLTEKECLQTCRTEAACRLPIDAGSCKMSLQFWAFDSTNGKCVSFNYGGCEGNGNRFYTQKECEEYCGVSRDGDELFLKVK</sequence>
<accession>A0ACC5Z6S6</accession>
<dbReference type="EMBL" id="CM040991">
    <property type="protein sequence ID" value="MCJ8742831.1"/>
    <property type="molecule type" value="Genomic_DNA"/>
</dbReference>
<reference evidence="1" key="1">
    <citation type="submission" date="2020-02" db="EMBL/GenBank/DDBJ databases">
        <title>Genome sequencing of the panga catfish, Pangasius djambal.</title>
        <authorList>
            <person name="Wen M."/>
            <person name="Zahm M."/>
            <person name="Roques C."/>
            <person name="Cabau C."/>
            <person name="Klopp C."/>
            <person name="Donnadieu C."/>
            <person name="Jouanno E."/>
            <person name="Avarre J.-C."/>
            <person name="Campet M."/>
            <person name="Ha T."/>
            <person name="Dugue R."/>
            <person name="Lampietro C."/>
            <person name="Louis A."/>
            <person name="Herpin A."/>
            <person name="Echchiki A."/>
            <person name="Berthelot C."/>
            <person name="Parey E."/>
            <person name="Roest-Crollius H."/>
            <person name="Braasch I."/>
            <person name="Postlethwait J.H."/>
            <person name="Bobe J."/>
            <person name="Montfort J."/>
            <person name="Bouchez O."/>
            <person name="Begum T."/>
            <person name="Schartl M."/>
            <person name="Gustiano R."/>
            <person name="Guiguen Y."/>
        </authorList>
    </citation>
    <scope>NUCLEOTIDE SEQUENCE</scope>
    <source>
        <strain evidence="1">Pdj_M5554</strain>
    </source>
</reference>
<keyword evidence="2" id="KW-1185">Reference proteome</keyword>
<proteinExistence type="predicted"/>
<gene>
    <name evidence="1" type="ORF">PDJAM_G00086860</name>
</gene>
<evidence type="ECO:0000313" key="1">
    <source>
        <dbReference type="EMBL" id="MCJ8742831.1"/>
    </source>
</evidence>
<protein>
    <submittedName>
        <fullName evidence="1">Uncharacterized protein</fullName>
    </submittedName>
</protein>
<evidence type="ECO:0000313" key="2">
    <source>
        <dbReference type="Proteomes" id="UP000830395"/>
    </source>
</evidence>
<organism evidence="1 2">
    <name type="scientific">Pangasius djambal</name>
    <dbReference type="NCBI Taxonomy" id="1691987"/>
    <lineage>
        <taxon>Eukaryota</taxon>
        <taxon>Metazoa</taxon>
        <taxon>Chordata</taxon>
        <taxon>Craniata</taxon>
        <taxon>Vertebrata</taxon>
        <taxon>Euteleostomi</taxon>
        <taxon>Actinopterygii</taxon>
        <taxon>Neopterygii</taxon>
        <taxon>Teleostei</taxon>
        <taxon>Ostariophysi</taxon>
        <taxon>Siluriformes</taxon>
        <taxon>Pangasiidae</taxon>
        <taxon>Pangasius</taxon>
    </lineage>
</organism>
<dbReference type="Proteomes" id="UP000830395">
    <property type="component" value="Chromosome 17"/>
</dbReference>
<name>A0ACC5Z6S6_9TELE</name>
<comment type="caution">
    <text evidence="1">The sequence shown here is derived from an EMBL/GenBank/DDBJ whole genome shotgun (WGS) entry which is preliminary data.</text>
</comment>